<sequence>MPIFKYYRPNAYFEKAVRYNEIYFAANHELNDPNDLKASYYFEDDIELWKYLLSSEPISPAWNILLHLSCNDEELILRLNEIFKDVKIDSLTGSVREAVKIKEVELLELFERSIIEHSAPPDSGVAESASKKDRARLCILILTELIARAINHQFYSVSFSKNALDSMMWAHYADGFKGCVVIYGGLDGPEIKLRHHLMSDTYEAYPLREVKYIDSDKLIPILECATKGKAKVEEAFLQKNSFWKYEGELRMFTTQEGETHYMAASDIKLKSPRQRIMHHGTNFITGIIFGPRIEESYQRYIEATIAGNREYADEKLGFFSFNTVLEPHGKVKVSAATKIIDRNLGRRVYQGEEMQKLLADLRIT</sequence>
<accession>A0A127HRV8</accession>
<reference evidence="1 2" key="1">
    <citation type="submission" date="2016-02" db="EMBL/GenBank/DDBJ databases">
        <title>Complete genome sequence of Pseudomonas azotoformans S4.</title>
        <authorList>
            <person name="Fang Y."/>
            <person name="Wu L."/>
            <person name="Feng G."/>
        </authorList>
    </citation>
    <scope>NUCLEOTIDE SEQUENCE [LARGE SCALE GENOMIC DNA]</scope>
    <source>
        <strain evidence="1 2">S4</strain>
    </source>
</reference>
<protein>
    <recommendedName>
        <fullName evidence="3">DUF2971 domain-containing protein</fullName>
    </recommendedName>
</protein>
<proteinExistence type="predicted"/>
<dbReference type="EMBL" id="CP014546">
    <property type="protein sequence ID" value="AMN77258.1"/>
    <property type="molecule type" value="Genomic_DNA"/>
</dbReference>
<evidence type="ECO:0008006" key="3">
    <source>
        <dbReference type="Google" id="ProtNLM"/>
    </source>
</evidence>
<evidence type="ECO:0000313" key="2">
    <source>
        <dbReference type="Proteomes" id="UP000070516"/>
    </source>
</evidence>
<name>A0A127HRV8_PSEAZ</name>
<evidence type="ECO:0000313" key="1">
    <source>
        <dbReference type="EMBL" id="AMN77258.1"/>
    </source>
</evidence>
<gene>
    <name evidence="1" type="ORF">AYR47_02480</name>
</gene>
<dbReference type="RefSeq" id="WP_061434160.1">
    <property type="nucleotide sequence ID" value="NZ_CP014546.1"/>
</dbReference>
<dbReference type="KEGG" id="pazo:AYR47_02480"/>
<organism evidence="1 2">
    <name type="scientific">Pseudomonas azotoformans</name>
    <dbReference type="NCBI Taxonomy" id="47878"/>
    <lineage>
        <taxon>Bacteria</taxon>
        <taxon>Pseudomonadati</taxon>
        <taxon>Pseudomonadota</taxon>
        <taxon>Gammaproteobacteria</taxon>
        <taxon>Pseudomonadales</taxon>
        <taxon>Pseudomonadaceae</taxon>
        <taxon>Pseudomonas</taxon>
    </lineage>
</organism>
<dbReference type="Proteomes" id="UP000070516">
    <property type="component" value="Chromosome"/>
</dbReference>
<dbReference type="AlphaFoldDB" id="A0A127HRV8"/>